<keyword evidence="1" id="KW-0472">Membrane</keyword>
<reference evidence="2 3" key="1">
    <citation type="submission" date="2024-09" db="EMBL/GenBank/DDBJ databases">
        <authorList>
            <person name="Sun Q."/>
            <person name="Mori K."/>
        </authorList>
    </citation>
    <scope>NUCLEOTIDE SEQUENCE [LARGE SCALE GENOMIC DNA]</scope>
    <source>
        <strain evidence="2 3">JCM 14321</strain>
    </source>
</reference>
<feature type="transmembrane region" description="Helical" evidence="1">
    <location>
        <begin position="81"/>
        <end position="107"/>
    </location>
</feature>
<organism evidence="2 3">
    <name type="scientific">Agromyces lapidis</name>
    <dbReference type="NCBI Taxonomy" id="279574"/>
    <lineage>
        <taxon>Bacteria</taxon>
        <taxon>Bacillati</taxon>
        <taxon>Actinomycetota</taxon>
        <taxon>Actinomycetes</taxon>
        <taxon>Micrococcales</taxon>
        <taxon>Microbacteriaceae</taxon>
        <taxon>Agromyces</taxon>
    </lineage>
</organism>
<keyword evidence="3" id="KW-1185">Reference proteome</keyword>
<keyword evidence="1" id="KW-1133">Transmembrane helix</keyword>
<evidence type="ECO:0000313" key="2">
    <source>
        <dbReference type="EMBL" id="MFB9641273.1"/>
    </source>
</evidence>
<accession>A0ABV5SLR6</accession>
<dbReference type="EMBL" id="JBHMBL010000001">
    <property type="protein sequence ID" value="MFB9641273.1"/>
    <property type="molecule type" value="Genomic_DNA"/>
</dbReference>
<gene>
    <name evidence="2" type="ORF">ACFFQV_03115</name>
</gene>
<evidence type="ECO:0000313" key="3">
    <source>
        <dbReference type="Proteomes" id="UP001589667"/>
    </source>
</evidence>
<proteinExistence type="predicted"/>
<keyword evidence="1" id="KW-0812">Transmembrane</keyword>
<feature type="transmembrane region" description="Helical" evidence="1">
    <location>
        <begin position="20"/>
        <end position="42"/>
    </location>
</feature>
<name>A0ABV5SLR6_9MICO</name>
<comment type="caution">
    <text evidence="2">The sequence shown here is derived from an EMBL/GenBank/DDBJ whole genome shotgun (WGS) entry which is preliminary data.</text>
</comment>
<sequence>MSDPTRPWWTGEDDIGGLGFARFFAWTGLLLGAGALVIALFAPLEGQALRTVWIVGFGCAAIWVAAMAMPRYRRSGVRTSWVVRTAFVLGGLAVLVAAYAFLVIWLASTGVELPAPAYWLPPEQPTVGVTALGVTALGVTPLDALAGG</sequence>
<dbReference type="Proteomes" id="UP001589667">
    <property type="component" value="Unassembled WGS sequence"/>
</dbReference>
<feature type="transmembrane region" description="Helical" evidence="1">
    <location>
        <begin position="48"/>
        <end position="69"/>
    </location>
</feature>
<evidence type="ECO:0000256" key="1">
    <source>
        <dbReference type="SAM" id="Phobius"/>
    </source>
</evidence>
<dbReference type="RefSeq" id="WP_157422886.1">
    <property type="nucleotide sequence ID" value="NZ_BAAANI010000006.1"/>
</dbReference>
<protein>
    <submittedName>
        <fullName evidence="2">Uncharacterized protein</fullName>
    </submittedName>
</protein>